<gene>
    <name evidence="1" type="ORF">CCHR01_03264</name>
</gene>
<evidence type="ECO:0000313" key="2">
    <source>
        <dbReference type="Proteomes" id="UP001243330"/>
    </source>
</evidence>
<name>A0AAD9ERI9_9PEZI</name>
<sequence length="85" mass="10051">MTENRRDWRILNGLNCRNRQPFWGDNPQEKGIRINFPDSRVRCEDALASIPDAKHDWRHVSADEPDIQPSSRIHLRIDSSVFLHF</sequence>
<dbReference type="EMBL" id="JAQOWY010000043">
    <property type="protein sequence ID" value="KAK1854071.1"/>
    <property type="molecule type" value="Genomic_DNA"/>
</dbReference>
<dbReference type="Proteomes" id="UP001243330">
    <property type="component" value="Unassembled WGS sequence"/>
</dbReference>
<comment type="caution">
    <text evidence="1">The sequence shown here is derived from an EMBL/GenBank/DDBJ whole genome shotgun (WGS) entry which is preliminary data.</text>
</comment>
<proteinExistence type="predicted"/>
<reference evidence="1" key="1">
    <citation type="submission" date="2023-01" db="EMBL/GenBank/DDBJ databases">
        <title>Colletotrichum chrysophilum M932 genome sequence.</title>
        <authorList>
            <person name="Baroncelli R."/>
        </authorList>
    </citation>
    <scope>NUCLEOTIDE SEQUENCE</scope>
    <source>
        <strain evidence="1">M932</strain>
    </source>
</reference>
<keyword evidence="2" id="KW-1185">Reference proteome</keyword>
<accession>A0AAD9ERI9</accession>
<organism evidence="1 2">
    <name type="scientific">Colletotrichum chrysophilum</name>
    <dbReference type="NCBI Taxonomy" id="1836956"/>
    <lineage>
        <taxon>Eukaryota</taxon>
        <taxon>Fungi</taxon>
        <taxon>Dikarya</taxon>
        <taxon>Ascomycota</taxon>
        <taxon>Pezizomycotina</taxon>
        <taxon>Sordariomycetes</taxon>
        <taxon>Hypocreomycetidae</taxon>
        <taxon>Glomerellales</taxon>
        <taxon>Glomerellaceae</taxon>
        <taxon>Colletotrichum</taxon>
        <taxon>Colletotrichum gloeosporioides species complex</taxon>
    </lineage>
</organism>
<evidence type="ECO:0000313" key="1">
    <source>
        <dbReference type="EMBL" id="KAK1854071.1"/>
    </source>
</evidence>
<dbReference type="AlphaFoldDB" id="A0AAD9ERI9"/>
<protein>
    <submittedName>
        <fullName evidence="1">Uncharacterized protein</fullName>
    </submittedName>
</protein>